<feature type="region of interest" description="Disordered" evidence="1">
    <location>
        <begin position="221"/>
        <end position="280"/>
    </location>
</feature>
<feature type="region of interest" description="Disordered" evidence="1">
    <location>
        <begin position="126"/>
        <end position="173"/>
    </location>
</feature>
<dbReference type="EMBL" id="CAJNOM010000187">
    <property type="protein sequence ID" value="CAF1198847.1"/>
    <property type="molecule type" value="Genomic_DNA"/>
</dbReference>
<keyword evidence="5" id="KW-1185">Reference proteome</keyword>
<comment type="caution">
    <text evidence="2">The sequence shown here is derived from an EMBL/GenBank/DDBJ whole genome shotgun (WGS) entry which is preliminary data.</text>
</comment>
<dbReference type="OrthoDB" id="10025064at2759"/>
<gene>
    <name evidence="2" type="ORF">BJG266_LOCUS8081</name>
    <name evidence="3" type="ORF">QVE165_LOCUS25689</name>
    <name evidence="4" type="ORF">QVE165_LOCUS27133</name>
</gene>
<dbReference type="EMBL" id="CAJNOM010000205">
    <property type="protein sequence ID" value="CAF1225360.1"/>
    <property type="molecule type" value="Genomic_DNA"/>
</dbReference>
<feature type="region of interest" description="Disordered" evidence="1">
    <location>
        <begin position="21"/>
        <end position="41"/>
    </location>
</feature>
<name>A0A813W4E0_9BILA</name>
<dbReference type="Proteomes" id="UP000663832">
    <property type="component" value="Unassembled WGS sequence"/>
</dbReference>
<reference evidence="2" key="1">
    <citation type="submission" date="2021-02" db="EMBL/GenBank/DDBJ databases">
        <authorList>
            <person name="Nowell W R."/>
        </authorList>
    </citation>
    <scope>NUCLEOTIDE SEQUENCE</scope>
</reference>
<evidence type="ECO:0000313" key="4">
    <source>
        <dbReference type="EMBL" id="CAF1225360.1"/>
    </source>
</evidence>
<protein>
    <submittedName>
        <fullName evidence="2">Uncharacterized protein</fullName>
    </submittedName>
</protein>
<accession>A0A813W4E0</accession>
<evidence type="ECO:0000313" key="3">
    <source>
        <dbReference type="EMBL" id="CAF1198847.1"/>
    </source>
</evidence>
<feature type="compositionally biased region" description="Low complexity" evidence="1">
    <location>
        <begin position="267"/>
        <end position="277"/>
    </location>
</feature>
<sequence>MFAEKPVFPPSKLHLPSIEHGLRRKPSLPPTSLYRSKGNNTPFNTDNISELKAKYTDYMTWLKTSNRHNHGPIETQELLKNSLCQMGIDSVKAEQLVSTCHWYVYQFQKDLKIDPEVKDQLNTIERKKQNQHKTKLKKMPTRNYNVDDSSSTITSLSKDDFSTSHPSPSTRNNHLVLPAIRVSDLSTSSRFRHVDFNSEQMQTPNSNASSTHWRAALMKTKAVSKLQPQSKKSSANSSPLDIHLPTNNHRSLAATRHTRSILRKQNSSSSSTASTDISSRKTYSRILTPSSTILDDIPLGTRSRRLFGGSECFAQIMNELELNDENI</sequence>
<dbReference type="Proteomes" id="UP000663877">
    <property type="component" value="Unassembled WGS sequence"/>
</dbReference>
<feature type="compositionally biased region" description="Polar residues" evidence="1">
    <location>
        <begin position="163"/>
        <end position="173"/>
    </location>
</feature>
<feature type="compositionally biased region" description="Polar residues" evidence="1">
    <location>
        <begin position="142"/>
        <end position="156"/>
    </location>
</feature>
<feature type="compositionally biased region" description="Polar residues" evidence="1">
    <location>
        <begin position="226"/>
        <end position="250"/>
    </location>
</feature>
<evidence type="ECO:0000313" key="5">
    <source>
        <dbReference type="Proteomes" id="UP000663832"/>
    </source>
</evidence>
<dbReference type="EMBL" id="CAJNOI010000025">
    <property type="protein sequence ID" value="CAF0855439.1"/>
    <property type="molecule type" value="Genomic_DNA"/>
</dbReference>
<feature type="compositionally biased region" description="Basic residues" evidence="1">
    <location>
        <begin position="129"/>
        <end position="140"/>
    </location>
</feature>
<evidence type="ECO:0000313" key="2">
    <source>
        <dbReference type="EMBL" id="CAF0855439.1"/>
    </source>
</evidence>
<evidence type="ECO:0000313" key="6">
    <source>
        <dbReference type="Proteomes" id="UP000663877"/>
    </source>
</evidence>
<organism evidence="2 6">
    <name type="scientific">Adineta steineri</name>
    <dbReference type="NCBI Taxonomy" id="433720"/>
    <lineage>
        <taxon>Eukaryota</taxon>
        <taxon>Metazoa</taxon>
        <taxon>Spiralia</taxon>
        <taxon>Gnathifera</taxon>
        <taxon>Rotifera</taxon>
        <taxon>Eurotatoria</taxon>
        <taxon>Bdelloidea</taxon>
        <taxon>Adinetida</taxon>
        <taxon>Adinetidae</taxon>
        <taxon>Adineta</taxon>
    </lineage>
</organism>
<evidence type="ECO:0000256" key="1">
    <source>
        <dbReference type="SAM" id="MobiDB-lite"/>
    </source>
</evidence>
<proteinExistence type="predicted"/>
<dbReference type="AlphaFoldDB" id="A0A813W4E0"/>